<evidence type="ECO:0000256" key="1">
    <source>
        <dbReference type="SAM" id="MobiDB-lite"/>
    </source>
</evidence>
<feature type="region of interest" description="Disordered" evidence="1">
    <location>
        <begin position="1"/>
        <end position="84"/>
    </location>
</feature>
<sequence length="184" mass="19777">MAAQEDPSGVRKSGSESAAAAAARVVAATNNSTQQQQQRRSSSATSRVSRPSTLKNASGSGSVAISSALPPRVPPLINDDDDDDEEAAFAGFPALEVELARSGEMIAAAIDNVARFVYEHDVREFINNELDRESDTGRPCARVCNPRSRCRYSVCQSIVLITTKCAGRFESCTKLPNLKMLIEQ</sequence>
<dbReference type="EMBL" id="JBJJXI010000117">
    <property type="protein sequence ID" value="KAL3390491.1"/>
    <property type="molecule type" value="Genomic_DNA"/>
</dbReference>
<keyword evidence="3" id="KW-1185">Reference proteome</keyword>
<dbReference type="AlphaFoldDB" id="A0ABD2WD73"/>
<organism evidence="2 3">
    <name type="scientific">Trichogramma kaykai</name>
    <dbReference type="NCBI Taxonomy" id="54128"/>
    <lineage>
        <taxon>Eukaryota</taxon>
        <taxon>Metazoa</taxon>
        <taxon>Ecdysozoa</taxon>
        <taxon>Arthropoda</taxon>
        <taxon>Hexapoda</taxon>
        <taxon>Insecta</taxon>
        <taxon>Pterygota</taxon>
        <taxon>Neoptera</taxon>
        <taxon>Endopterygota</taxon>
        <taxon>Hymenoptera</taxon>
        <taxon>Apocrita</taxon>
        <taxon>Proctotrupomorpha</taxon>
        <taxon>Chalcidoidea</taxon>
        <taxon>Trichogrammatidae</taxon>
        <taxon>Trichogramma</taxon>
    </lineage>
</organism>
<accession>A0ABD2WD73</accession>
<feature type="compositionally biased region" description="Low complexity" evidence="1">
    <location>
        <begin position="18"/>
        <end position="47"/>
    </location>
</feature>
<protein>
    <submittedName>
        <fullName evidence="2">Uncharacterized protein</fullName>
    </submittedName>
</protein>
<name>A0ABD2WD73_9HYME</name>
<evidence type="ECO:0000313" key="3">
    <source>
        <dbReference type="Proteomes" id="UP001627154"/>
    </source>
</evidence>
<gene>
    <name evidence="2" type="ORF">TKK_014648</name>
</gene>
<reference evidence="2 3" key="1">
    <citation type="journal article" date="2024" name="bioRxiv">
        <title>A reference genome for Trichogramma kaykai: A tiny desert-dwelling parasitoid wasp with competing sex-ratio distorters.</title>
        <authorList>
            <person name="Culotta J."/>
            <person name="Lindsey A.R."/>
        </authorList>
    </citation>
    <scope>NUCLEOTIDE SEQUENCE [LARGE SCALE GENOMIC DNA]</scope>
    <source>
        <strain evidence="2 3">KSX58</strain>
    </source>
</reference>
<evidence type="ECO:0000313" key="2">
    <source>
        <dbReference type="EMBL" id="KAL3390491.1"/>
    </source>
</evidence>
<feature type="compositionally biased region" description="Low complexity" evidence="1">
    <location>
        <begin position="57"/>
        <end position="68"/>
    </location>
</feature>
<comment type="caution">
    <text evidence="2">The sequence shown here is derived from an EMBL/GenBank/DDBJ whole genome shotgun (WGS) entry which is preliminary data.</text>
</comment>
<proteinExistence type="predicted"/>
<dbReference type="Proteomes" id="UP001627154">
    <property type="component" value="Unassembled WGS sequence"/>
</dbReference>